<evidence type="ECO:0000313" key="3">
    <source>
        <dbReference type="Proteomes" id="UP001187415"/>
    </source>
</evidence>
<feature type="coiled-coil region" evidence="1">
    <location>
        <begin position="13"/>
        <end position="82"/>
    </location>
</feature>
<dbReference type="EMBL" id="JAUPFM010000005">
    <property type="protein sequence ID" value="KAK2852063.1"/>
    <property type="molecule type" value="Genomic_DNA"/>
</dbReference>
<gene>
    <name evidence="2" type="ORF">Q5P01_008339</name>
</gene>
<sequence>MNGPEVTITWETYQTYVRRLQEAENGEEEYKKRYIDSQKHLKTTEEKIYNCDLELQEEKQKNHFLTAENKFLKEELIRLQEETGTQQRPECSWTWSPEGLVKLALCVGVVTAGAALLAKAFKFI</sequence>
<evidence type="ECO:0000313" key="2">
    <source>
        <dbReference type="EMBL" id="KAK2852063.1"/>
    </source>
</evidence>
<dbReference type="Proteomes" id="UP001187415">
    <property type="component" value="Unassembled WGS sequence"/>
</dbReference>
<proteinExistence type="predicted"/>
<comment type="caution">
    <text evidence="2">The sequence shown here is derived from an EMBL/GenBank/DDBJ whole genome shotgun (WGS) entry which is preliminary data.</text>
</comment>
<organism evidence="2 3">
    <name type="scientific">Channa striata</name>
    <name type="common">Snakehead murrel</name>
    <name type="synonym">Ophicephalus striatus</name>
    <dbReference type="NCBI Taxonomy" id="64152"/>
    <lineage>
        <taxon>Eukaryota</taxon>
        <taxon>Metazoa</taxon>
        <taxon>Chordata</taxon>
        <taxon>Craniata</taxon>
        <taxon>Vertebrata</taxon>
        <taxon>Euteleostomi</taxon>
        <taxon>Actinopterygii</taxon>
        <taxon>Neopterygii</taxon>
        <taxon>Teleostei</taxon>
        <taxon>Neoteleostei</taxon>
        <taxon>Acanthomorphata</taxon>
        <taxon>Anabantaria</taxon>
        <taxon>Anabantiformes</taxon>
        <taxon>Channoidei</taxon>
        <taxon>Channidae</taxon>
        <taxon>Channa</taxon>
    </lineage>
</organism>
<evidence type="ECO:0000256" key="1">
    <source>
        <dbReference type="SAM" id="Coils"/>
    </source>
</evidence>
<keyword evidence="3" id="KW-1185">Reference proteome</keyword>
<protein>
    <submittedName>
        <fullName evidence="2">Uncharacterized protein</fullName>
    </submittedName>
</protein>
<accession>A0AA88N6H0</accession>
<reference evidence="2" key="1">
    <citation type="submission" date="2023-07" db="EMBL/GenBank/DDBJ databases">
        <title>Chromosome-level Genome Assembly of Striped Snakehead (Channa striata).</title>
        <authorList>
            <person name="Liu H."/>
        </authorList>
    </citation>
    <scope>NUCLEOTIDE SEQUENCE</scope>
    <source>
        <strain evidence="2">Gz</strain>
        <tissue evidence="2">Muscle</tissue>
    </source>
</reference>
<keyword evidence="1" id="KW-0175">Coiled coil</keyword>
<name>A0AA88N6H0_CHASR</name>
<dbReference type="AlphaFoldDB" id="A0AA88N6H0"/>